<gene>
    <name evidence="4" type="ORF">GCM10017600_01500</name>
</gene>
<evidence type="ECO:0000313" key="4">
    <source>
        <dbReference type="EMBL" id="GLK06745.1"/>
    </source>
</evidence>
<dbReference type="Pfam" id="PF10935">
    <property type="entry name" value="DUF2637"/>
    <property type="match status" value="1"/>
</dbReference>
<dbReference type="RefSeq" id="WP_271215344.1">
    <property type="nucleotide sequence ID" value="NZ_BAAAVD010000021.1"/>
</dbReference>
<feature type="region of interest" description="Disordered" evidence="2">
    <location>
        <begin position="56"/>
        <end position="79"/>
    </location>
</feature>
<feature type="transmembrane region" description="Helical" evidence="3">
    <location>
        <begin position="195"/>
        <end position="214"/>
    </location>
</feature>
<sequence length="467" mass="50657">MTASYYDSRAERVVASAEADARRAEAEATRAETSLRLEQARMQMATEQVRQAEQARAERAASKAARRAERRRQRAASRVDRRTAVRRGVGVLAAVVVTRAPVIVGAVAMGAPIAIAWRGQLEFARDVMHLGVMAPALPIALEGGVWYIAYLVHRAIAAQLPIGRYRAATWGLAGIAATMNLWHGVTASKSDGLQVGVILALASLLGIALWELTASLTQQTAAKRSAAEIRRAAWRRLRYPRLSWAAASIRASRGEECSTEEAWTAAWIDRYGVGPAASRRDRRLARSIVRYERKADRAAARDGRLVIVDGSIVRPGTTSAESIEAGEEAMARLKAFAERRDDVARSILFTGSIASPSIEPGPSIDHQSIPAPRAGEAGMAPLDRFASIDAPRRSIDQQVAPRSIDDDGEEPTPRRSIEEHRAALHAAITAGTIDPQQTTVEEIRRTLRCAPKTARVLRAELAQEAAA</sequence>
<keyword evidence="1" id="KW-0175">Coiled coil</keyword>
<feature type="compositionally biased region" description="Basic residues" evidence="2">
    <location>
        <begin position="64"/>
        <end position="75"/>
    </location>
</feature>
<protein>
    <recommendedName>
        <fullName evidence="6">DUF2637 domain-containing protein</fullName>
    </recommendedName>
</protein>
<reference evidence="4" key="2">
    <citation type="submission" date="2023-01" db="EMBL/GenBank/DDBJ databases">
        <authorList>
            <person name="Sun Q."/>
            <person name="Evtushenko L."/>
        </authorList>
    </citation>
    <scope>NUCLEOTIDE SEQUENCE</scope>
    <source>
        <strain evidence="4">VKM Ac-2007</strain>
    </source>
</reference>
<dbReference type="AlphaFoldDB" id="A0A9W6MAI1"/>
<name>A0A9W6MAI1_9ACTN</name>
<evidence type="ECO:0008006" key="6">
    <source>
        <dbReference type="Google" id="ProtNLM"/>
    </source>
</evidence>
<accession>A0A9W6MAI1</accession>
<dbReference type="Proteomes" id="UP001143474">
    <property type="component" value="Unassembled WGS sequence"/>
</dbReference>
<keyword evidence="5" id="KW-1185">Reference proteome</keyword>
<feature type="region of interest" description="Disordered" evidence="2">
    <location>
        <begin position="389"/>
        <end position="415"/>
    </location>
</feature>
<dbReference type="InterPro" id="IPR021235">
    <property type="entry name" value="DUF2637"/>
</dbReference>
<reference evidence="4" key="1">
    <citation type="journal article" date="2014" name="Int. J. Syst. Evol. Microbiol.">
        <title>Complete genome sequence of Corynebacterium casei LMG S-19264T (=DSM 44701T), isolated from a smear-ripened cheese.</title>
        <authorList>
            <consortium name="US DOE Joint Genome Institute (JGI-PGF)"/>
            <person name="Walter F."/>
            <person name="Albersmeier A."/>
            <person name="Kalinowski J."/>
            <person name="Ruckert C."/>
        </authorList>
    </citation>
    <scope>NUCLEOTIDE SEQUENCE</scope>
    <source>
        <strain evidence="4">VKM Ac-2007</strain>
    </source>
</reference>
<feature type="transmembrane region" description="Helical" evidence="3">
    <location>
        <begin position="165"/>
        <end position="183"/>
    </location>
</feature>
<keyword evidence="3" id="KW-0812">Transmembrane</keyword>
<feature type="transmembrane region" description="Helical" evidence="3">
    <location>
        <begin position="127"/>
        <end position="153"/>
    </location>
</feature>
<evidence type="ECO:0000313" key="5">
    <source>
        <dbReference type="Proteomes" id="UP001143474"/>
    </source>
</evidence>
<evidence type="ECO:0000256" key="3">
    <source>
        <dbReference type="SAM" id="Phobius"/>
    </source>
</evidence>
<evidence type="ECO:0000256" key="2">
    <source>
        <dbReference type="SAM" id="MobiDB-lite"/>
    </source>
</evidence>
<keyword evidence="3" id="KW-1133">Transmembrane helix</keyword>
<comment type="caution">
    <text evidence="4">The sequence shown here is derived from an EMBL/GenBank/DDBJ whole genome shotgun (WGS) entry which is preliminary data.</text>
</comment>
<evidence type="ECO:0000256" key="1">
    <source>
        <dbReference type="SAM" id="Coils"/>
    </source>
</evidence>
<dbReference type="EMBL" id="BSEV01000001">
    <property type="protein sequence ID" value="GLK06745.1"/>
    <property type="molecule type" value="Genomic_DNA"/>
</dbReference>
<organism evidence="4 5">
    <name type="scientific">Streptosporangium carneum</name>
    <dbReference type="NCBI Taxonomy" id="47481"/>
    <lineage>
        <taxon>Bacteria</taxon>
        <taxon>Bacillati</taxon>
        <taxon>Actinomycetota</taxon>
        <taxon>Actinomycetes</taxon>
        <taxon>Streptosporangiales</taxon>
        <taxon>Streptosporangiaceae</taxon>
        <taxon>Streptosporangium</taxon>
    </lineage>
</organism>
<feature type="transmembrane region" description="Helical" evidence="3">
    <location>
        <begin position="91"/>
        <end position="115"/>
    </location>
</feature>
<feature type="coiled-coil region" evidence="1">
    <location>
        <begin position="7"/>
        <end position="55"/>
    </location>
</feature>
<proteinExistence type="predicted"/>
<keyword evidence="3" id="KW-0472">Membrane</keyword>